<sequence>MLKSLLSVPISLRTIKLIGPPYFYTCHFVQNKTLYPLTGSIPK</sequence>
<evidence type="ECO:0000313" key="1">
    <source>
        <dbReference type="EMBL" id="SIR21490.1"/>
    </source>
</evidence>
<name>A0A1N6Z3U2_9BACT</name>
<dbReference type="STRING" id="1077936.SAMN05421545_2730"/>
<proteinExistence type="predicted"/>
<organism evidence="1 2">
    <name type="scientific">Pontibacter lucknowensis</name>
    <dbReference type="NCBI Taxonomy" id="1077936"/>
    <lineage>
        <taxon>Bacteria</taxon>
        <taxon>Pseudomonadati</taxon>
        <taxon>Bacteroidota</taxon>
        <taxon>Cytophagia</taxon>
        <taxon>Cytophagales</taxon>
        <taxon>Hymenobacteraceae</taxon>
        <taxon>Pontibacter</taxon>
    </lineage>
</organism>
<gene>
    <name evidence="1" type="ORF">SAMN05421545_2730</name>
</gene>
<reference evidence="2" key="1">
    <citation type="submission" date="2017-01" db="EMBL/GenBank/DDBJ databases">
        <authorList>
            <person name="Varghese N."/>
            <person name="Submissions S."/>
        </authorList>
    </citation>
    <scope>NUCLEOTIDE SEQUENCE [LARGE SCALE GENOMIC DNA]</scope>
    <source>
        <strain evidence="2">DM9</strain>
    </source>
</reference>
<evidence type="ECO:0000313" key="2">
    <source>
        <dbReference type="Proteomes" id="UP000185924"/>
    </source>
</evidence>
<dbReference type="AlphaFoldDB" id="A0A1N6Z3U2"/>
<keyword evidence="2" id="KW-1185">Reference proteome</keyword>
<protein>
    <submittedName>
        <fullName evidence="1">Uncharacterized protein</fullName>
    </submittedName>
</protein>
<dbReference type="Proteomes" id="UP000185924">
    <property type="component" value="Unassembled WGS sequence"/>
</dbReference>
<dbReference type="EMBL" id="FTNM01000004">
    <property type="protein sequence ID" value="SIR21490.1"/>
    <property type="molecule type" value="Genomic_DNA"/>
</dbReference>
<accession>A0A1N6Z3U2</accession>